<sequence>MLSHQLLNCFLTIKTICITFTGAADIVNAVKGHPVHLPCPLDKSYNLAQIQWTHVGGPNITCIYQVQNQSILNPNCDLKFNMTGQPPGLYLRQTESSDSGRYIGQITKILPPPTEYQNCTVDLQVNVPPNIILKKNVNSTCVRLLCTAEGLDHQDVNFTWNQTGLLKTPLTSQSLSELSSSLLLCPSAWSKDILITCNLSFNDTNLSTNIRILCSELEACGESHTRLIIICVIALIVVAVVAAVILTIYKCCQRRKNNGDSVTFTNKVYENFSFSTLIHERQRPARPTAEQCIYEN</sequence>
<protein>
    <submittedName>
        <fullName evidence="1">Uncharacterized protein</fullName>
    </submittedName>
</protein>
<comment type="caution">
    <text evidence="1">The sequence shown here is derived from an EMBL/GenBank/DDBJ whole genome shotgun (WGS) entry which is preliminary data.</text>
</comment>
<evidence type="ECO:0000313" key="1">
    <source>
        <dbReference type="EMBL" id="KAJ7996859.1"/>
    </source>
</evidence>
<name>A0ACC2FZM0_DALPE</name>
<organism evidence="1 2">
    <name type="scientific">Dallia pectoralis</name>
    <name type="common">Alaska blackfish</name>
    <dbReference type="NCBI Taxonomy" id="75939"/>
    <lineage>
        <taxon>Eukaryota</taxon>
        <taxon>Metazoa</taxon>
        <taxon>Chordata</taxon>
        <taxon>Craniata</taxon>
        <taxon>Vertebrata</taxon>
        <taxon>Euteleostomi</taxon>
        <taxon>Actinopterygii</taxon>
        <taxon>Neopterygii</taxon>
        <taxon>Teleostei</taxon>
        <taxon>Protacanthopterygii</taxon>
        <taxon>Esociformes</taxon>
        <taxon>Umbridae</taxon>
        <taxon>Dallia</taxon>
    </lineage>
</organism>
<dbReference type="EMBL" id="CM055746">
    <property type="protein sequence ID" value="KAJ7996859.1"/>
    <property type="molecule type" value="Genomic_DNA"/>
</dbReference>
<gene>
    <name evidence="1" type="ORF">DPEC_G00222890</name>
</gene>
<evidence type="ECO:0000313" key="2">
    <source>
        <dbReference type="Proteomes" id="UP001157502"/>
    </source>
</evidence>
<dbReference type="Proteomes" id="UP001157502">
    <property type="component" value="Chromosome 19"/>
</dbReference>
<proteinExistence type="predicted"/>
<reference evidence="1" key="1">
    <citation type="submission" date="2021-05" db="EMBL/GenBank/DDBJ databases">
        <authorList>
            <person name="Pan Q."/>
            <person name="Jouanno E."/>
            <person name="Zahm M."/>
            <person name="Klopp C."/>
            <person name="Cabau C."/>
            <person name="Louis A."/>
            <person name="Berthelot C."/>
            <person name="Parey E."/>
            <person name="Roest Crollius H."/>
            <person name="Montfort J."/>
            <person name="Robinson-Rechavi M."/>
            <person name="Bouchez O."/>
            <person name="Lampietro C."/>
            <person name="Lopez Roques C."/>
            <person name="Donnadieu C."/>
            <person name="Postlethwait J."/>
            <person name="Bobe J."/>
            <person name="Dillon D."/>
            <person name="Chandos A."/>
            <person name="von Hippel F."/>
            <person name="Guiguen Y."/>
        </authorList>
    </citation>
    <scope>NUCLEOTIDE SEQUENCE</scope>
    <source>
        <strain evidence="1">YG-Jan2019</strain>
    </source>
</reference>
<keyword evidence="2" id="KW-1185">Reference proteome</keyword>
<accession>A0ACC2FZM0</accession>